<evidence type="ECO:0000256" key="1">
    <source>
        <dbReference type="SAM" id="MobiDB-lite"/>
    </source>
</evidence>
<dbReference type="GO" id="GO:0005509">
    <property type="term" value="F:calcium ion binding"/>
    <property type="evidence" value="ECO:0007669"/>
    <property type="project" value="InterPro"/>
</dbReference>
<feature type="compositionally biased region" description="Low complexity" evidence="1">
    <location>
        <begin position="92"/>
        <end position="102"/>
    </location>
</feature>
<dbReference type="AlphaFoldDB" id="A0A7S7NUA5"/>
<dbReference type="InterPro" id="IPR018247">
    <property type="entry name" value="EF_Hand_1_Ca_BS"/>
</dbReference>
<sequence>MFEKVDVNRDGKITKDELSNSIESDSSASSKKLSADQIFQVLDSGGKGYITKQDAADGLEKMAQKMEQGGGAPPADGGKQGSGGSGSGGGSSSSTTSSSSSSEVYDPKDTNQDGKVSMQEEVAYALSQYTKAEKLQTAPQETSTTTYA</sequence>
<proteinExistence type="predicted"/>
<evidence type="ECO:0000313" key="3">
    <source>
        <dbReference type="EMBL" id="QOY89956.1"/>
    </source>
</evidence>
<dbReference type="Proteomes" id="UP000593892">
    <property type="component" value="Chromosome"/>
</dbReference>
<evidence type="ECO:0000259" key="2">
    <source>
        <dbReference type="PROSITE" id="PS50222"/>
    </source>
</evidence>
<dbReference type="SUPFAM" id="SSF47473">
    <property type="entry name" value="EF-hand"/>
    <property type="match status" value="1"/>
</dbReference>
<dbReference type="KEGG" id="pfer:IRI77_08370"/>
<reference evidence="3 4" key="1">
    <citation type="submission" date="2020-10" db="EMBL/GenBank/DDBJ databases">
        <title>Complete genome sequence of Paludibaculum fermentans P105T, a facultatively anaerobic acidobacterium capable of dissimilatory Fe(III) reduction.</title>
        <authorList>
            <person name="Dedysh S.N."/>
            <person name="Beletsky A.V."/>
            <person name="Kulichevskaya I.S."/>
            <person name="Mardanov A.V."/>
            <person name="Ravin N.V."/>
        </authorList>
    </citation>
    <scope>NUCLEOTIDE SEQUENCE [LARGE SCALE GENOMIC DNA]</scope>
    <source>
        <strain evidence="3 4">P105</strain>
    </source>
</reference>
<keyword evidence="4" id="KW-1185">Reference proteome</keyword>
<gene>
    <name evidence="3" type="ORF">IRI77_08370</name>
</gene>
<feature type="compositionally biased region" description="Low complexity" evidence="1">
    <location>
        <begin position="19"/>
        <end position="32"/>
    </location>
</feature>
<dbReference type="Gene3D" id="1.10.238.10">
    <property type="entry name" value="EF-hand"/>
    <property type="match status" value="1"/>
</dbReference>
<dbReference type="InterPro" id="IPR011992">
    <property type="entry name" value="EF-hand-dom_pair"/>
</dbReference>
<feature type="region of interest" description="Disordered" evidence="1">
    <location>
        <begin position="1"/>
        <end position="119"/>
    </location>
</feature>
<evidence type="ECO:0000313" key="4">
    <source>
        <dbReference type="Proteomes" id="UP000593892"/>
    </source>
</evidence>
<dbReference type="PROSITE" id="PS00018">
    <property type="entry name" value="EF_HAND_1"/>
    <property type="match status" value="1"/>
</dbReference>
<accession>A0A7S7NUA5</accession>
<dbReference type="Pfam" id="PF13202">
    <property type="entry name" value="EF-hand_5"/>
    <property type="match status" value="1"/>
</dbReference>
<dbReference type="Pfam" id="PF13499">
    <property type="entry name" value="EF-hand_7"/>
    <property type="match status" value="1"/>
</dbReference>
<feature type="compositionally biased region" description="Basic and acidic residues" evidence="1">
    <location>
        <begin position="54"/>
        <end position="64"/>
    </location>
</feature>
<name>A0A7S7NUA5_PALFE</name>
<feature type="domain" description="EF-hand" evidence="2">
    <location>
        <begin position="30"/>
        <end position="65"/>
    </location>
</feature>
<dbReference type="PROSITE" id="PS50222">
    <property type="entry name" value="EF_HAND_2"/>
    <property type="match status" value="2"/>
</dbReference>
<organism evidence="3 4">
    <name type="scientific">Paludibaculum fermentans</name>
    <dbReference type="NCBI Taxonomy" id="1473598"/>
    <lineage>
        <taxon>Bacteria</taxon>
        <taxon>Pseudomonadati</taxon>
        <taxon>Acidobacteriota</taxon>
        <taxon>Terriglobia</taxon>
        <taxon>Bryobacterales</taxon>
        <taxon>Bryobacteraceae</taxon>
        <taxon>Paludibaculum</taxon>
    </lineage>
</organism>
<dbReference type="EMBL" id="CP063849">
    <property type="protein sequence ID" value="QOY89956.1"/>
    <property type="molecule type" value="Genomic_DNA"/>
</dbReference>
<feature type="compositionally biased region" description="Gly residues" evidence="1">
    <location>
        <begin position="68"/>
        <end position="91"/>
    </location>
</feature>
<feature type="domain" description="EF-hand" evidence="2">
    <location>
        <begin position="1"/>
        <end position="28"/>
    </location>
</feature>
<dbReference type="InterPro" id="IPR002048">
    <property type="entry name" value="EF_hand_dom"/>
</dbReference>
<protein>
    <submittedName>
        <fullName evidence="3">EF-hand domain-containing protein</fullName>
    </submittedName>
</protein>
<feature type="compositionally biased region" description="Basic and acidic residues" evidence="1">
    <location>
        <begin position="1"/>
        <end position="18"/>
    </location>
</feature>